<evidence type="ECO:0008006" key="4">
    <source>
        <dbReference type="Google" id="ProtNLM"/>
    </source>
</evidence>
<feature type="non-terminal residue" evidence="2">
    <location>
        <position position="2016"/>
    </location>
</feature>
<proteinExistence type="predicted"/>
<dbReference type="NCBIfam" id="NF033175">
    <property type="entry name" value="fuso_auto_Nterm"/>
    <property type="match status" value="1"/>
</dbReference>
<feature type="region of interest" description="Disordered" evidence="1">
    <location>
        <begin position="232"/>
        <end position="279"/>
    </location>
</feature>
<dbReference type="RefSeq" id="WP_035933188.1">
    <property type="nucleotide sequence ID" value="NZ_JAAC01000096.1"/>
</dbReference>
<organism evidence="2 3">
    <name type="scientific">Fusobacterium necrophorum BL</name>
    <dbReference type="NCBI Taxonomy" id="1441732"/>
    <lineage>
        <taxon>Bacteria</taxon>
        <taxon>Fusobacteriati</taxon>
        <taxon>Fusobacteriota</taxon>
        <taxon>Fusobacteriia</taxon>
        <taxon>Fusobacteriales</taxon>
        <taxon>Fusobacteriaceae</taxon>
        <taxon>Fusobacterium</taxon>
    </lineage>
</organism>
<sequence length="2016" mass="219223">MEQGDQVVKSPWASWQFGLNYMYNNWSGSYKGRGDKKEKYPFEGIFTRSTDIFERSVSPLSKKYKELETSTDITSASSNRRVGLPWQYGITSTTKVQEKLGILFIGASIKPKDVSISKVDAPSMAIQTPEAPNLQLPELVLPRLEVPEPKIQNVQVDLPEPNTNPFAEYAFNRETSGYFRDWRSWYKAKNPDSAGPKWEIRSYQDGKGDVYWAGYDPKDGKYKQGAGIYGKGLTEGADNPLSTDQKRNYENKGTNNTDTEGKNWDYQLDTSSSLTPENKRRRPGVLLYLNDSADRKDKNGFDKRGFYLKDTVLHLAGDVNGAGLSGGTMRTDKIEKRVKGQIGIHTVSDGELENIRAFLYGKATFHSIETWHTGKTKYTDVTVNIEDEDNSVFLIYPSTYDNLIWHAGKTALKTGKEVLNGPYNRRGIFEGKVNVNMDSKSKRNIIYNQLGVQGVFDIVNEGEYKIKGQGNIVYSGLGYSPNFENMRGKTYKNEKGEVTIGFTKTDSAHFDSERAKDLTPTIQIKKSVNMIGDNNIGLFFSEKRPIGDKEGEIDVLPYPISKPKKDAEWEKSVVGIYQGQIQFKANIGTEEQESAENSGDVKYTETNVGIYARSGQREGIVPSKDLGAAKNWDKATNSYKDSVFDFDKVHSLQVNDLAISFGKHSKQNIMIAAENGTVIDVARDENSHTRLPIMTGTIKDYDSIGVGEISADDTTNKAASGTIIAFSKGVWKNSIHNMSSDTGTALENKATEINIGRDVEMTGRYLKTGLDANGNEEGVSSIAYLAKDGGSVNMLKNTVAKGFGSIIAYAEGKDGTVNSKVKVEGTITAKDEWAATDSATKKYLYKNIGALAKKDGEIELKGNIDIYGIGAIADGENAKVNFISDGNKIKTGKDGALVALNGGHIQFSGGTIVHSENEAKDHDEATPFYADTNSKINFTGPTEVQMGNGILMQGLESDYTGISGSATKYNGMEKVTVKLTSDDVKLGIEKGETLNWVGTSSGLETIKNKMKLVNIDKNGHKYKVYYVDGNFNLNTDLNLDDTNNEFYNLGLANEVFTISGGKKISSTTGKGLEMGSLSTAISNTTNKYINEGEISVTGGSYTAAAVSRALSVSFGTIHNKHKISVDRGVGAYGINGSSILNDINADIDITEKGIGILAYASGNTLETKYGTDKKIKDGTLAATDKVIEVENKGNITVAGEEGIGIYAELNNPSGTANFVRDNSLVKNSGKINVIEEKGIGIFSKGNKVELSGSGTSDIVVGKQGIGVFADNTTVSLSNPYGIEVKEEGTGIFVKDGSEVSAGNLKLTYKGTTDKSGVGIFYDNSSATDKINNTNIELKDKVNTKEGLIALYVKRNSTGAIGKLTNAVNIMGDRGYGIVTEGSEVDNTGNITFNNPILKDKPSVGMFSRKHNSSFADMQNSGSITMGNASIGMYGYKIKNAKDIKVGDKGIAIYSMGGNVDLLANSKIKIGKEKAIGLYMGGTSQVVTADMNSTFIMRDDSFAFVNMGTGNTINSNISNQSLENEAVYIYSKDKTGTVNNRTKLNSTGNYNYGIYSAGTVTNDADIDFKTGKGNVGVYSIYGGKVTNNRIITVGTSHIDTDRKKDRYAIAMAAGFTPNAEEIAAGKTPYTGNIVNKGTLVVDGEYSIGMYGTGVGTKVYNGTSADSSALIKLKANNTTGIYLDNGAYGYNYGTIKSEGAGLKNLTGVVVKNKATLENHGLIELDAENALGVLRVGDETETDLVEQRKTLGIIKNYGTFRINGKVNTGSSTSPTLVDTKEEIEDIAENLLGSSDLSKKLSNGVEIVVPTVPSNEAIKINGEPIKPPQLALIGTTGEFEKKMQISKIGMYIDTSSRNYTTPILGLNHLNHLKKADLIIGTEAAQNTRSKYIMIQDDKILSPYNKMILSNTQISEWAVYSNSLTWNATLDKDDETNQLKALYLAKENYTAWAGKEPWPVDKKDSYNFLDGLEQRYGAERLGSRENQLFQKINGIGNNEEILFFQAIDEMMGHQYANVQQR</sequence>
<dbReference type="EMBL" id="JAAC01000096">
    <property type="protein sequence ID" value="KDE63163.1"/>
    <property type="molecule type" value="Genomic_DNA"/>
</dbReference>
<dbReference type="InterPro" id="IPR053787">
    <property type="entry name" value="Autotransptr-assoc_N"/>
</dbReference>
<evidence type="ECO:0000313" key="3">
    <source>
        <dbReference type="Proteomes" id="UP000027473"/>
    </source>
</evidence>
<protein>
    <recommendedName>
        <fullName evidence="4">Autotransporter domain-containing protein</fullName>
    </recommendedName>
</protein>
<reference evidence="2 3" key="1">
    <citation type="submission" date="2014-01" db="EMBL/GenBank/DDBJ databases">
        <title>Comparative genomics of Fusobacterium necrophorum wild isolates.</title>
        <authorList>
            <person name="Kittichotirat W."/>
            <person name="Bumgarner R.E."/>
            <person name="Lawrence P."/>
        </authorList>
    </citation>
    <scope>NUCLEOTIDE SEQUENCE [LARGE SCALE GENOMIC DNA]</scope>
    <source>
        <strain evidence="2 3">BL</strain>
    </source>
</reference>
<comment type="caution">
    <text evidence="2">The sequence shown here is derived from an EMBL/GenBank/DDBJ whole genome shotgun (WGS) entry which is preliminary data.</text>
</comment>
<evidence type="ECO:0000256" key="1">
    <source>
        <dbReference type="SAM" id="MobiDB-lite"/>
    </source>
</evidence>
<feature type="non-terminal residue" evidence="2">
    <location>
        <position position="1"/>
    </location>
</feature>
<accession>A0AB73BW40</accession>
<evidence type="ECO:0000313" key="2">
    <source>
        <dbReference type="EMBL" id="KDE63163.1"/>
    </source>
</evidence>
<gene>
    <name evidence="2" type="ORF">FUSO3_06085</name>
</gene>
<name>A0AB73BW40_9FUSO</name>
<dbReference type="Proteomes" id="UP000027473">
    <property type="component" value="Unassembled WGS sequence"/>
</dbReference>